<dbReference type="KEGG" id="adg:Adeg_1663"/>
<evidence type="ECO:0000313" key="3">
    <source>
        <dbReference type="Proteomes" id="UP000002620"/>
    </source>
</evidence>
<evidence type="ECO:0000259" key="1">
    <source>
        <dbReference type="Pfam" id="PF01248"/>
    </source>
</evidence>
<keyword evidence="2" id="KW-0687">Ribonucleoprotein</keyword>
<reference evidence="2 3" key="1">
    <citation type="submission" date="2009-10" db="EMBL/GenBank/DDBJ databases">
        <title>Complete sequence of chromosome of Ammonifex degensii KC4.</title>
        <authorList>
            <consortium name="US DOE Joint Genome Institute"/>
            <person name="Kerfeld C."/>
            <person name="Goodner B."/>
            <person name="Huber H."/>
            <person name="Stetter K."/>
            <person name="Lucas S."/>
            <person name="Copeland A."/>
            <person name="Lapidus A."/>
            <person name="Glavina del Rio T."/>
            <person name="Dalin E."/>
            <person name="Tice H."/>
            <person name="Bruce D."/>
            <person name="Goodwin L."/>
            <person name="Pitluck S."/>
            <person name="Saunders E."/>
            <person name="Brettin T."/>
            <person name="Detter J.C."/>
            <person name="Han C."/>
            <person name="Larimer F."/>
            <person name="Land M."/>
            <person name="Hauser L."/>
            <person name="Kyrpides N."/>
            <person name="Ovchinnikova G."/>
            <person name="Richardson P."/>
        </authorList>
    </citation>
    <scope>NUCLEOTIDE SEQUENCE [LARGE SCALE GENOMIC DNA]</scope>
    <source>
        <strain evidence="3">DSM 10501 / KC4</strain>
    </source>
</reference>
<dbReference type="STRING" id="429009.Adeg_1663"/>
<dbReference type="InterPro" id="IPR004038">
    <property type="entry name" value="Ribosomal_eL8/eL30/eS12/Gad45"/>
</dbReference>
<dbReference type="HOGENOM" id="CLU_157804_1_1_9"/>
<name>C9R8X7_AMMDK</name>
<dbReference type="GO" id="GO:0005840">
    <property type="term" value="C:ribosome"/>
    <property type="evidence" value="ECO:0007669"/>
    <property type="project" value="UniProtKB-KW"/>
</dbReference>
<dbReference type="Pfam" id="PF01248">
    <property type="entry name" value="Ribosomal_L7Ae"/>
    <property type="match status" value="1"/>
</dbReference>
<sequence>MSGIRSVRQYLGLGQRAGQVVSGDFVVRVKLRKKEAHLVIVAGDAAASTVRDIERLAKHASVPVVKFGTKMELGSALGRSPRAVVAVLNKPLADRILEILGGTKGE</sequence>
<dbReference type="EMBL" id="CP001785">
    <property type="protein sequence ID" value="ACX52756.1"/>
    <property type="molecule type" value="Genomic_DNA"/>
</dbReference>
<gene>
    <name evidence="2" type="ordered locus">Adeg_1663</name>
</gene>
<keyword evidence="2" id="KW-0689">Ribosomal protein</keyword>
<dbReference type="AlphaFoldDB" id="C9R8X7"/>
<keyword evidence="3" id="KW-1185">Reference proteome</keyword>
<accession>C9R8X7</accession>
<dbReference type="InterPro" id="IPR029064">
    <property type="entry name" value="Ribosomal_eL30-like_sf"/>
</dbReference>
<dbReference type="Gene3D" id="3.30.1330.30">
    <property type="match status" value="1"/>
</dbReference>
<protein>
    <submittedName>
        <fullName evidence="2">Ribosomal protein L7Ae/L30e/S12e/Gadd45</fullName>
    </submittedName>
</protein>
<dbReference type="Proteomes" id="UP000002620">
    <property type="component" value="Chromosome"/>
</dbReference>
<evidence type="ECO:0000313" key="2">
    <source>
        <dbReference type="EMBL" id="ACX52756.1"/>
    </source>
</evidence>
<dbReference type="eggNOG" id="COG1358">
    <property type="taxonomic scope" value="Bacteria"/>
</dbReference>
<proteinExistence type="predicted"/>
<organism evidence="2 3">
    <name type="scientific">Ammonifex degensii (strain DSM 10501 / KC4)</name>
    <dbReference type="NCBI Taxonomy" id="429009"/>
    <lineage>
        <taxon>Bacteria</taxon>
        <taxon>Bacillati</taxon>
        <taxon>Bacillota</taxon>
        <taxon>Clostridia</taxon>
        <taxon>Thermoanaerobacterales</taxon>
        <taxon>Thermoanaerobacteraceae</taxon>
        <taxon>Ammonifex</taxon>
    </lineage>
</organism>
<feature type="domain" description="Ribosomal protein eL8/eL30/eS12/Gadd45" evidence="1">
    <location>
        <begin position="7"/>
        <end position="89"/>
    </location>
</feature>
<dbReference type="SUPFAM" id="SSF55315">
    <property type="entry name" value="L30e-like"/>
    <property type="match status" value="1"/>
</dbReference>